<comment type="caution">
    <text evidence="4">The sequence shown here is derived from an EMBL/GenBank/DDBJ whole genome shotgun (WGS) entry which is preliminary data.</text>
</comment>
<dbReference type="EMBL" id="NQOU01000001">
    <property type="protein sequence ID" value="RII84023.1"/>
    <property type="molecule type" value="Genomic_DNA"/>
</dbReference>
<dbReference type="CDD" id="cd24098">
    <property type="entry name" value="ASKHA_NBD_TobZ_N"/>
    <property type="match status" value="1"/>
</dbReference>
<dbReference type="InterPro" id="IPR051338">
    <property type="entry name" value="NodU/CmcH_Carbamoyltrnsfr"/>
</dbReference>
<dbReference type="Gene3D" id="3.30.420.40">
    <property type="match status" value="2"/>
</dbReference>
<organism evidence="4 5">
    <name type="scientific">Neopusillimonas maritima</name>
    <dbReference type="NCBI Taxonomy" id="2026239"/>
    <lineage>
        <taxon>Bacteria</taxon>
        <taxon>Pseudomonadati</taxon>
        <taxon>Pseudomonadota</taxon>
        <taxon>Betaproteobacteria</taxon>
        <taxon>Burkholderiales</taxon>
        <taxon>Alcaligenaceae</taxon>
        <taxon>Neopusillimonas</taxon>
    </lineage>
</organism>
<dbReference type="Pfam" id="PF16861">
    <property type="entry name" value="Carbam_trans_C"/>
    <property type="match status" value="1"/>
</dbReference>
<dbReference type="RefSeq" id="WP_119440848.1">
    <property type="nucleotide sequence ID" value="NZ_CP170494.1"/>
</dbReference>
<evidence type="ECO:0000256" key="1">
    <source>
        <dbReference type="ARBA" id="ARBA00006129"/>
    </source>
</evidence>
<gene>
    <name evidence="4" type="ORF">CJO09_01960</name>
</gene>
<dbReference type="SUPFAM" id="SSF53067">
    <property type="entry name" value="Actin-like ATPase domain"/>
    <property type="match status" value="1"/>
</dbReference>
<comment type="similarity">
    <text evidence="1">Belongs to the NodU/CmcH family.</text>
</comment>
<dbReference type="InterPro" id="IPR038152">
    <property type="entry name" value="Carbam_trans_C_sf"/>
</dbReference>
<dbReference type="PANTHER" id="PTHR34847:SF1">
    <property type="entry name" value="NODULATION PROTEIN U"/>
    <property type="match status" value="1"/>
</dbReference>
<dbReference type="InterPro" id="IPR031730">
    <property type="entry name" value="Carbam_trans_C"/>
</dbReference>
<name>A0ABX9MZP4_9BURK</name>
<dbReference type="Pfam" id="PF02543">
    <property type="entry name" value="Carbam_trans_N"/>
    <property type="match status" value="1"/>
</dbReference>
<evidence type="ECO:0000259" key="3">
    <source>
        <dbReference type="Pfam" id="PF16861"/>
    </source>
</evidence>
<dbReference type="Proteomes" id="UP000266483">
    <property type="component" value="Unassembled WGS sequence"/>
</dbReference>
<feature type="domain" description="Carbamoyltransferase" evidence="2">
    <location>
        <begin position="2"/>
        <end position="347"/>
    </location>
</feature>
<reference evidence="4 5" key="1">
    <citation type="submission" date="2017-08" db="EMBL/GenBank/DDBJ databases">
        <title>Pusillimonas indicus sp. nov., a member of the family Alcaligenaceae isolated from surface seawater.</title>
        <authorList>
            <person name="Li J."/>
        </authorList>
    </citation>
    <scope>NUCLEOTIDE SEQUENCE [LARGE SCALE GENOMIC DNA]</scope>
    <source>
        <strain evidence="4 5">17-4A</strain>
    </source>
</reference>
<evidence type="ECO:0008006" key="6">
    <source>
        <dbReference type="Google" id="ProtNLM"/>
    </source>
</evidence>
<dbReference type="Gene3D" id="3.90.870.20">
    <property type="entry name" value="Carbamoyltransferase, C-terminal domain"/>
    <property type="match status" value="1"/>
</dbReference>
<dbReference type="InterPro" id="IPR043129">
    <property type="entry name" value="ATPase_NBD"/>
</dbReference>
<dbReference type="PANTHER" id="PTHR34847">
    <property type="entry name" value="NODULATION PROTEIN U"/>
    <property type="match status" value="1"/>
</dbReference>
<sequence length="611" mass="67591">MRILGISAYYHDAAACLLIDGKIECAAQEERFTRIKHDASFPMNAIQFCLGYSNTKPSEVDYVVFYDKPFLKFERLLETYLAFAPRGFRSFSKALPEWIKDKLFQKSQLLHDLNEHIDENVNWKPRLTFSEHHLSHAASAFFPSPFDSAAILTMDGVGEWTTTSVGLGEGNRLTIEQEIQFPHSIGLLYSAFTYYLGFRVNSGEYKVMGLAPYGTPKYAGLIKNNLIDIKTDGSFALNLHYFNYCTGLTMTSEAFHDLFGGKPRTPETTLEERHLDIAASIQAVTEEIVLGLGRAISLQTGARNLCLAGGVALNCVANGKLARAGIFDRLWIQPAAGDAGGAVGAALALNYQLLGRSRVVSSSDEMKGAFLGPEYVQSDIEQRLLACGARFNVFEESQLLTKTAEALANGRAVGWMNGRMEFGPRALGARSILADPRSPTAQRELNLKIKFRESFRPFAPSVREEDVKEWFDLSETSPYMLLVGEVAEHQRIPGNDSFDKVSGLDKQAVQRSTIPAVTHVDGTARIQTVSRDLNPRFHGLLSRFKEMTGCPVLVNTSFNVRGEPIINTPEDAFKCFLGTGLDVLVVGNCFLEKSEQTVVSPGPHHELYALD</sequence>
<evidence type="ECO:0000313" key="4">
    <source>
        <dbReference type="EMBL" id="RII84023.1"/>
    </source>
</evidence>
<evidence type="ECO:0000313" key="5">
    <source>
        <dbReference type="Proteomes" id="UP000266483"/>
    </source>
</evidence>
<proteinExistence type="inferred from homology"/>
<keyword evidence="5" id="KW-1185">Reference proteome</keyword>
<feature type="domain" description="Carbamoyltransferase C-terminal" evidence="3">
    <location>
        <begin position="404"/>
        <end position="593"/>
    </location>
</feature>
<protein>
    <recommendedName>
        <fullName evidence="6">Carbamoyltransferase</fullName>
    </recommendedName>
</protein>
<dbReference type="InterPro" id="IPR003696">
    <property type="entry name" value="Carbtransf_dom"/>
</dbReference>
<evidence type="ECO:0000259" key="2">
    <source>
        <dbReference type="Pfam" id="PF02543"/>
    </source>
</evidence>
<accession>A0ABX9MZP4</accession>